<comment type="caution">
    <text evidence="2">The sequence shown here is derived from an EMBL/GenBank/DDBJ whole genome shotgun (WGS) entry which is preliminary data.</text>
</comment>
<evidence type="ECO:0000313" key="3">
    <source>
        <dbReference type="Proteomes" id="UP000265520"/>
    </source>
</evidence>
<dbReference type="Proteomes" id="UP000265520">
    <property type="component" value="Unassembled WGS sequence"/>
</dbReference>
<evidence type="ECO:0000313" key="2">
    <source>
        <dbReference type="EMBL" id="MCI40814.1"/>
    </source>
</evidence>
<dbReference type="AlphaFoldDB" id="A0A392RXL6"/>
<sequence>ALEVLEELRVGKNEIGCGDSKVVAANSSMVEVTGGVVNDGQSIKKRKNNIEVKGIYPSKYPICPKCKGEFFTFNAVIEHLLKNPNCASSSTSNPAQLDLNKGKTKTQFSKD</sequence>
<name>A0A392RXL6_9FABA</name>
<feature type="non-terminal residue" evidence="2">
    <location>
        <position position="1"/>
    </location>
</feature>
<organism evidence="2 3">
    <name type="scientific">Trifolium medium</name>
    <dbReference type="NCBI Taxonomy" id="97028"/>
    <lineage>
        <taxon>Eukaryota</taxon>
        <taxon>Viridiplantae</taxon>
        <taxon>Streptophyta</taxon>
        <taxon>Embryophyta</taxon>
        <taxon>Tracheophyta</taxon>
        <taxon>Spermatophyta</taxon>
        <taxon>Magnoliopsida</taxon>
        <taxon>eudicotyledons</taxon>
        <taxon>Gunneridae</taxon>
        <taxon>Pentapetalae</taxon>
        <taxon>rosids</taxon>
        <taxon>fabids</taxon>
        <taxon>Fabales</taxon>
        <taxon>Fabaceae</taxon>
        <taxon>Papilionoideae</taxon>
        <taxon>50 kb inversion clade</taxon>
        <taxon>NPAAA clade</taxon>
        <taxon>Hologalegina</taxon>
        <taxon>IRL clade</taxon>
        <taxon>Trifolieae</taxon>
        <taxon>Trifolium</taxon>
    </lineage>
</organism>
<dbReference type="EMBL" id="LXQA010284264">
    <property type="protein sequence ID" value="MCI40814.1"/>
    <property type="molecule type" value="Genomic_DNA"/>
</dbReference>
<protein>
    <submittedName>
        <fullName evidence="2">Uncharacterized protein</fullName>
    </submittedName>
</protein>
<accession>A0A392RXL6</accession>
<reference evidence="2 3" key="1">
    <citation type="journal article" date="2018" name="Front. Plant Sci.">
        <title>Red Clover (Trifolium pratense) and Zigzag Clover (T. medium) - A Picture of Genomic Similarities and Differences.</title>
        <authorList>
            <person name="Dluhosova J."/>
            <person name="Istvanek J."/>
            <person name="Nedelnik J."/>
            <person name="Repkova J."/>
        </authorList>
    </citation>
    <scope>NUCLEOTIDE SEQUENCE [LARGE SCALE GENOMIC DNA]</scope>
    <source>
        <strain evidence="3">cv. 10/8</strain>
        <tissue evidence="2">Leaf</tissue>
    </source>
</reference>
<evidence type="ECO:0000256" key="1">
    <source>
        <dbReference type="SAM" id="MobiDB-lite"/>
    </source>
</evidence>
<feature type="region of interest" description="Disordered" evidence="1">
    <location>
        <begin position="87"/>
        <end position="111"/>
    </location>
</feature>
<proteinExistence type="predicted"/>
<keyword evidence="3" id="KW-1185">Reference proteome</keyword>